<reference evidence="2 3" key="1">
    <citation type="submission" date="2023-05" db="EMBL/GenBank/DDBJ databases">
        <title>A new hyperthermophilic archaea 'Ignisphaera cupida' sp. nov. and description of the family 'Ignisphaeraceae' fam. nov.</title>
        <authorList>
            <person name="Podosokorskaya O.A."/>
            <person name="Elcheninov A.G."/>
            <person name="Klukina A."/>
            <person name="Merkel A.Y."/>
        </authorList>
    </citation>
    <scope>NUCLEOTIDE SEQUENCE [LARGE SCALE GENOMIC DNA]</scope>
    <source>
        <strain evidence="2 3">4213-co</strain>
    </source>
</reference>
<dbReference type="Gene3D" id="3.10.20.30">
    <property type="match status" value="1"/>
</dbReference>
<gene>
    <name evidence="2" type="ORF">QPL79_05290</name>
</gene>
<sequence>MAVKASKGSTILDVARKANIGIRSVCGGKGLCGKCKVLVKGGVEHRLADKSIISDEEIGKGYVLACLAKVVGDVEVFIPSESQFGKAKLLSYVNLPKIEVEPILNRITISDYFDIVKLSSFYRVDDDLIRKAEDFVERRGKAIAFVDPFHNAVVDVKESGVYYGVAVDVGTTKIVVALLNTQSGEVIDVESEFNKQMMYGEDIVSRISYATNDEKLKELQKAVVDVVNALVNDLCRKHGVDKKSIYHVSVAGNTAMTYLFVGANPHVLIQSFKQPVKISPKPYILRASDIGLDVNRNALVYVLPCSGRFLGGDVVGDIITAGLHLMDEPALLIDIGTNAEVVIGCRNWFLGTTAPAGPAFEGWGLRCGVRAVQGAIESVEIDSNTLKARYRVIGNVKPIGICGSGYIDLVAQLFINGVIDAQGKFYRDIESPYIRRGPDGYEYVVASAEESGTGRDIVITEKDIYNVIDSKSSVCAAISILMKRMHLDVHKIKHVFICGAFGRYLNIDSAIAIGMIPEFPNAEISFIGNGSLGGAILTTLSKSYVQAAENVAKNTASIELMLDPNFMEEYEAGFILPGKQELFPIWWRKSKEIKPWSHMRK</sequence>
<dbReference type="InterPro" id="IPR042259">
    <property type="entry name" value="Raco-like_middle_sf"/>
</dbReference>
<proteinExistence type="predicted"/>
<dbReference type="PANTHER" id="PTHR42895:SF2">
    <property type="entry name" value="IRON-SULFUR CLUSTER PROTEIN"/>
    <property type="match status" value="1"/>
</dbReference>
<dbReference type="PROSITE" id="PS51085">
    <property type="entry name" value="2FE2S_FER_2"/>
    <property type="match status" value="1"/>
</dbReference>
<keyword evidence="3" id="KW-1185">Reference proteome</keyword>
<dbReference type="PANTHER" id="PTHR42895">
    <property type="entry name" value="IRON-SULFUR CLUSTER-BINDING PROTEIN-RELATED"/>
    <property type="match status" value="1"/>
</dbReference>
<dbReference type="SUPFAM" id="SSF53067">
    <property type="entry name" value="Actin-like ATPase domain"/>
    <property type="match status" value="1"/>
</dbReference>
<name>A0ABD4Z640_9CREN</name>
<evidence type="ECO:0000313" key="2">
    <source>
        <dbReference type="EMBL" id="MDK6028771.1"/>
    </source>
</evidence>
<evidence type="ECO:0000313" key="3">
    <source>
        <dbReference type="Proteomes" id="UP001529235"/>
    </source>
</evidence>
<dbReference type="InterPro" id="IPR043129">
    <property type="entry name" value="ATPase_NBD"/>
</dbReference>
<dbReference type="InterPro" id="IPR027980">
    <property type="entry name" value="RACo_C"/>
</dbReference>
<dbReference type="Pfam" id="PF14574">
    <property type="entry name" value="RACo_C_ter"/>
    <property type="match status" value="1"/>
</dbReference>
<dbReference type="InterPro" id="IPR001041">
    <property type="entry name" value="2Fe-2S_ferredoxin-type"/>
</dbReference>
<dbReference type="AlphaFoldDB" id="A0ABD4Z640"/>
<dbReference type="Proteomes" id="UP001529235">
    <property type="component" value="Unassembled WGS sequence"/>
</dbReference>
<dbReference type="CDD" id="cd00207">
    <property type="entry name" value="fer2"/>
    <property type="match status" value="1"/>
</dbReference>
<dbReference type="EMBL" id="JASNVW010000003">
    <property type="protein sequence ID" value="MDK6028771.1"/>
    <property type="molecule type" value="Genomic_DNA"/>
</dbReference>
<feature type="domain" description="2Fe-2S ferredoxin-type" evidence="1">
    <location>
        <begin position="1"/>
        <end position="82"/>
    </location>
</feature>
<dbReference type="InterPro" id="IPR052911">
    <property type="entry name" value="Corrinoid_activation_enz"/>
</dbReference>
<comment type="caution">
    <text evidence="2">The sequence shown here is derived from an EMBL/GenBank/DDBJ whole genome shotgun (WGS) entry which is preliminary data.</text>
</comment>
<dbReference type="InterPro" id="IPR036010">
    <property type="entry name" value="2Fe-2S_ferredoxin-like_sf"/>
</dbReference>
<dbReference type="SUPFAM" id="SSF54292">
    <property type="entry name" value="2Fe-2S ferredoxin-like"/>
    <property type="match status" value="1"/>
</dbReference>
<evidence type="ECO:0000259" key="1">
    <source>
        <dbReference type="PROSITE" id="PS51085"/>
    </source>
</evidence>
<dbReference type="Pfam" id="PF00111">
    <property type="entry name" value="Fer2"/>
    <property type="match status" value="1"/>
</dbReference>
<organism evidence="2 3">
    <name type="scientific">Ignisphaera cupida</name>
    <dbReference type="NCBI Taxonomy" id="3050454"/>
    <lineage>
        <taxon>Archaea</taxon>
        <taxon>Thermoproteota</taxon>
        <taxon>Thermoprotei</taxon>
        <taxon>Desulfurococcales</taxon>
        <taxon>Desulfurococcaceae</taxon>
        <taxon>Ignisphaera</taxon>
    </lineage>
</organism>
<dbReference type="InterPro" id="IPR041414">
    <property type="entry name" value="Raco-like_middle"/>
</dbReference>
<protein>
    <submittedName>
        <fullName evidence="2">ASKHA domain-containing protein</fullName>
    </submittedName>
</protein>
<dbReference type="InterPro" id="IPR012675">
    <property type="entry name" value="Beta-grasp_dom_sf"/>
</dbReference>
<accession>A0ABD4Z640</accession>
<dbReference type="Gene3D" id="3.30.420.480">
    <property type="entry name" value="Domain of unknown function (DUF4445)"/>
    <property type="match status" value="1"/>
</dbReference>
<dbReference type="Pfam" id="PF17651">
    <property type="entry name" value="Raco_middle"/>
    <property type="match status" value="1"/>
</dbReference>